<evidence type="ECO:0000256" key="1">
    <source>
        <dbReference type="SAM" id="SignalP"/>
    </source>
</evidence>
<feature type="chain" id="PRO_5045448250" evidence="1">
    <location>
        <begin position="20"/>
        <end position="428"/>
    </location>
</feature>
<reference evidence="2 3" key="1">
    <citation type="submission" date="2023-05" db="EMBL/GenBank/DDBJ databases">
        <title>Flavobacterium sedimenti sp. nov., isolated from the sediment.</title>
        <authorList>
            <person name="Wu N."/>
        </authorList>
    </citation>
    <scope>NUCLEOTIDE SEQUENCE [LARGE SCALE GENOMIC DNA]</scope>
    <source>
        <strain evidence="2 3">YZ-48</strain>
    </source>
</reference>
<dbReference type="EMBL" id="JASGBP010000010">
    <property type="protein sequence ID" value="MDI9258258.1"/>
    <property type="molecule type" value="Genomic_DNA"/>
</dbReference>
<feature type="signal peptide" evidence="1">
    <location>
        <begin position="1"/>
        <end position="19"/>
    </location>
</feature>
<accession>A0ABT6XTA9</accession>
<keyword evidence="1" id="KW-0732">Signal</keyword>
<dbReference type="Proteomes" id="UP001230035">
    <property type="component" value="Unassembled WGS sequence"/>
</dbReference>
<name>A0ABT6XTA9_9FLAO</name>
<evidence type="ECO:0000313" key="3">
    <source>
        <dbReference type="Proteomes" id="UP001230035"/>
    </source>
</evidence>
<dbReference type="RefSeq" id="WP_283239922.1">
    <property type="nucleotide sequence ID" value="NZ_JASGBP010000010.1"/>
</dbReference>
<gene>
    <name evidence="2" type="ORF">QHT84_12610</name>
</gene>
<protein>
    <submittedName>
        <fullName evidence="2">Uncharacterized protein</fullName>
    </submittedName>
</protein>
<comment type="caution">
    <text evidence="2">The sequence shown here is derived from an EMBL/GenBank/DDBJ whole genome shotgun (WGS) entry which is preliminary data.</text>
</comment>
<proteinExistence type="predicted"/>
<evidence type="ECO:0000313" key="2">
    <source>
        <dbReference type="EMBL" id="MDI9258258.1"/>
    </source>
</evidence>
<keyword evidence="3" id="KW-1185">Reference proteome</keyword>
<sequence>MKKSALIYGLLLSGIFGYAQNTFPTGVGTNVGIGTTSPSTRLQITSATAGTSGVRLTNMTSATATTTGNSKALSVDSNGNIILTPVLNTASSAQNIYNTDGTLTSNRNISLNSFNLNFNVPTAGSNLFINGTNGNVGIGNVLPTTRLDVTGGIKAKTLWASNTATSATSFPTSLDYMKNSYVLGAGYEMTDPNFSGGVRRMINFYDYHAWSPEISANDDLFSLNIVDRNNKERLVFYGNKSGGPSNGQSNFIIQNKNAQEIFKLRDDGNDNIYLQMGRANSRFILGGYGDYAPGVGHKLSVQGGSAFIEGNIITHGNIGIGSTTFVDGSDSYRLSVKGALRADRVRVYTTWADYVFFKDYSLPSLEEVEQHIKVKGHLKDIPSAKEVEANGIELGEMNKLLLQKIEELTLYMIEMNKEITALKSQIKN</sequence>
<organism evidence="2 3">
    <name type="scientific">Flavobacterium sedimenticola</name>
    <dbReference type="NCBI Taxonomy" id="3043286"/>
    <lineage>
        <taxon>Bacteria</taxon>
        <taxon>Pseudomonadati</taxon>
        <taxon>Bacteroidota</taxon>
        <taxon>Flavobacteriia</taxon>
        <taxon>Flavobacteriales</taxon>
        <taxon>Flavobacteriaceae</taxon>
        <taxon>Flavobacterium</taxon>
    </lineage>
</organism>